<evidence type="ECO:0000313" key="2">
    <source>
        <dbReference type="EMBL" id="AIS02134.1"/>
    </source>
</evidence>
<feature type="region of interest" description="Disordered" evidence="1">
    <location>
        <begin position="36"/>
        <end position="142"/>
    </location>
</feature>
<feature type="compositionally biased region" description="Low complexity" evidence="1">
    <location>
        <begin position="48"/>
        <end position="58"/>
    </location>
</feature>
<dbReference type="HOGENOM" id="CLU_1824257_0_0_11"/>
<evidence type="ECO:0000256" key="1">
    <source>
        <dbReference type="SAM" id="MobiDB-lite"/>
    </source>
</evidence>
<feature type="compositionally biased region" description="Low complexity" evidence="1">
    <location>
        <begin position="101"/>
        <end position="119"/>
    </location>
</feature>
<keyword evidence="3" id="KW-1185">Reference proteome</keyword>
<gene>
    <name evidence="2" type="ORF">SGLAU_31000</name>
</gene>
<reference evidence="3" key="1">
    <citation type="journal article" date="2015" name="J. Biotechnol.">
        <title>Complete genome sequence of the actinobacterium Streptomyces glaucescens GLA.O (DSM 40922) consisting of a linear chromosome and one linear plasmid.</title>
        <authorList>
            <person name="Ortseifen V."/>
            <person name="Winkler A."/>
            <person name="Albersmeier A."/>
            <person name="Wendler S."/>
            <person name="Puhler A."/>
            <person name="Kalinowski J."/>
            <person name="Ruckert C."/>
        </authorList>
    </citation>
    <scope>NUCLEOTIDE SEQUENCE [LARGE SCALE GENOMIC DNA]</scope>
    <source>
        <strain evidence="3">DSM 40922 / GLA O</strain>
    </source>
</reference>
<proteinExistence type="predicted"/>
<dbReference type="KEGG" id="sgu:SGLAU_31000"/>
<name>A0A089XFQ8_STRGA</name>
<sequence length="142" mass="14245">MRSALRTVPATAHRPAGPLAVLLALLLALVLVPVDVAPEDPGGPAPGPTAAGAGPRPADTGHRADAPSDSGCPAQARTRYGGPAEHLHPHPQAPDHKATPARRTTGAPRLAAPAPARSAYLPVSPGRSAHDRGRAPPAPTST</sequence>
<dbReference type="STRING" id="1907.SGLAU_31000"/>
<organism evidence="2 3">
    <name type="scientific">Streptomyces glaucescens</name>
    <dbReference type="NCBI Taxonomy" id="1907"/>
    <lineage>
        <taxon>Bacteria</taxon>
        <taxon>Bacillati</taxon>
        <taxon>Actinomycetota</taxon>
        <taxon>Actinomycetes</taxon>
        <taxon>Kitasatosporales</taxon>
        <taxon>Streptomycetaceae</taxon>
        <taxon>Streptomyces</taxon>
    </lineage>
</organism>
<accession>A0A089XFQ8</accession>
<dbReference type="OrthoDB" id="4331140at2"/>
<feature type="compositionally biased region" description="Basic and acidic residues" evidence="1">
    <location>
        <begin position="85"/>
        <end position="98"/>
    </location>
</feature>
<dbReference type="Proteomes" id="UP000029482">
    <property type="component" value="Chromosome"/>
</dbReference>
<dbReference type="AlphaFoldDB" id="A0A089XFQ8"/>
<dbReference type="EMBL" id="CP009438">
    <property type="protein sequence ID" value="AIS02134.1"/>
    <property type="molecule type" value="Genomic_DNA"/>
</dbReference>
<protein>
    <submittedName>
        <fullName evidence="2">Putative secreted protein</fullName>
    </submittedName>
</protein>
<dbReference type="RefSeq" id="WP_052413969.1">
    <property type="nucleotide sequence ID" value="NZ_CP009438.1"/>
</dbReference>
<evidence type="ECO:0000313" key="3">
    <source>
        <dbReference type="Proteomes" id="UP000029482"/>
    </source>
</evidence>